<sequence>MDRWKRIQHNIHLRQAALRSQHDNARAPFMNRYFTNKQGAIRRIIDLKRNGPEACGATVVGEHKDGREVHGLEQVLFHLRIGRIAHFTCSSTFVQEIVFVS</sequence>
<organism evidence="1 2">
    <name type="scientific">Caballeronia novacaledonica</name>
    <dbReference type="NCBI Taxonomy" id="1544861"/>
    <lineage>
        <taxon>Bacteria</taxon>
        <taxon>Pseudomonadati</taxon>
        <taxon>Pseudomonadota</taxon>
        <taxon>Betaproteobacteria</taxon>
        <taxon>Burkholderiales</taxon>
        <taxon>Burkholderiaceae</taxon>
        <taxon>Caballeronia</taxon>
    </lineage>
</organism>
<reference evidence="1" key="1">
    <citation type="submission" date="2022-09" db="EMBL/GenBank/DDBJ databases">
        <title>Isolation and characterization of 3-chlorobenzoate degrading bacteria from soils in Shizuoka.</title>
        <authorList>
            <person name="Ifat A."/>
            <person name="Ogawa N."/>
            <person name="Kimbara K."/>
            <person name="Moriuchi R."/>
            <person name="Dohra H."/>
            <person name="Shintani M."/>
        </authorList>
    </citation>
    <scope>NUCLEOTIDE SEQUENCE</scope>
    <source>
        <strain evidence="1">19CS4-2</strain>
    </source>
</reference>
<name>A0AA37IGE1_9BURK</name>
<accession>A0AA37IGE1</accession>
<dbReference type="Proteomes" id="UP001055111">
    <property type="component" value="Unassembled WGS sequence"/>
</dbReference>
<proteinExistence type="predicted"/>
<gene>
    <name evidence="1" type="ORF">CBA19CS42_30150</name>
</gene>
<dbReference type="Gene3D" id="1.10.150.610">
    <property type="match status" value="1"/>
</dbReference>
<dbReference type="AlphaFoldDB" id="A0AA37IGE1"/>
<comment type="caution">
    <text evidence="1">The sequence shown here is derived from an EMBL/GenBank/DDBJ whole genome shotgun (WGS) entry which is preliminary data.</text>
</comment>
<dbReference type="EMBL" id="BPUS01000018">
    <property type="protein sequence ID" value="GJH28868.1"/>
    <property type="molecule type" value="Genomic_DNA"/>
</dbReference>
<dbReference type="RefSeq" id="WP_238215883.1">
    <property type="nucleotide sequence ID" value="NZ_BPUS01000018.1"/>
</dbReference>
<evidence type="ECO:0000313" key="2">
    <source>
        <dbReference type="Proteomes" id="UP001055111"/>
    </source>
</evidence>
<evidence type="ECO:0000313" key="1">
    <source>
        <dbReference type="EMBL" id="GJH28868.1"/>
    </source>
</evidence>
<protein>
    <submittedName>
        <fullName evidence="1">Uncharacterized protein</fullName>
    </submittedName>
</protein>